<dbReference type="EMBL" id="JALAWA010000007">
    <property type="protein sequence ID" value="MCY9185648.1"/>
    <property type="molecule type" value="Genomic_DNA"/>
</dbReference>
<organism evidence="1 2">
    <name type="scientific">Bacillus halotolerans</name>
    <dbReference type="NCBI Taxonomy" id="260554"/>
    <lineage>
        <taxon>Bacteria</taxon>
        <taxon>Bacillati</taxon>
        <taxon>Bacillota</taxon>
        <taxon>Bacilli</taxon>
        <taxon>Bacillales</taxon>
        <taxon>Bacillaceae</taxon>
        <taxon>Bacillus</taxon>
    </lineage>
</organism>
<sequence length="68" mass="7854">MYLLVTYLGFFLSWKMPRSEEWIHVKTNLSQDKQFARMSGNTPQIKNVIKNDAGKETIYMTNGISGPK</sequence>
<protein>
    <submittedName>
        <fullName evidence="1">Uncharacterized protein</fullName>
    </submittedName>
</protein>
<gene>
    <name evidence="1" type="ORF">MOF03_13495</name>
</gene>
<name>A0A9Q4HQ21_9BACI</name>
<dbReference type="AlphaFoldDB" id="A0A9Q4HQ21"/>
<evidence type="ECO:0000313" key="2">
    <source>
        <dbReference type="Proteomes" id="UP001073053"/>
    </source>
</evidence>
<dbReference type="Proteomes" id="UP001073053">
    <property type="component" value="Unassembled WGS sequence"/>
</dbReference>
<accession>A0A9Q4HQ21</accession>
<proteinExistence type="predicted"/>
<reference evidence="1" key="1">
    <citation type="submission" date="2022-02" db="EMBL/GenBank/DDBJ databases">
        <title>Crop Bioprotection Bacillus Genome Sequencing.</title>
        <authorList>
            <person name="Dunlap C."/>
        </authorList>
    </citation>
    <scope>NUCLEOTIDE SEQUENCE</scope>
    <source>
        <strain evidence="1">EC49O2N-C10</strain>
    </source>
</reference>
<comment type="caution">
    <text evidence="1">The sequence shown here is derived from an EMBL/GenBank/DDBJ whole genome shotgun (WGS) entry which is preliminary data.</text>
</comment>
<evidence type="ECO:0000313" key="1">
    <source>
        <dbReference type="EMBL" id="MCY9185648.1"/>
    </source>
</evidence>